<dbReference type="EMBL" id="CP022437">
    <property type="protein sequence ID" value="ASN05309.1"/>
    <property type="molecule type" value="Genomic_DNA"/>
</dbReference>
<evidence type="ECO:0000313" key="2">
    <source>
        <dbReference type="EMBL" id="ASN05309.1"/>
    </source>
</evidence>
<dbReference type="KEGG" id="vne:CFK40_09935"/>
<dbReference type="OrthoDB" id="2578679at2"/>
<sequence length="245" mass="28123">MRENITKAREIEQSVNRKYIELREEAHREIGKATSNTDLSPEGRQKQAQRLRQKYAGEVINLAKELKSDYQAEVTKAKVAAQKELEKETKKPDEVKVKKFESNFNDLKTKIMLSNNSQESNKQLLEFVKSIEGEPYLANRLKDDFASVISPILSNAGDQRSVFELRKSLEGTFNHLNTVSLTEEQREAKEVYDLSGSLYDAKLFSPVAMDNARDIFGRELPRYLNDPDSYPQDIEIDVQTGRMEV</sequence>
<feature type="region of interest" description="Disordered" evidence="1">
    <location>
        <begin position="29"/>
        <end position="51"/>
    </location>
</feature>
<dbReference type="AlphaFoldDB" id="A0A221MCK5"/>
<dbReference type="RefSeq" id="WP_089532159.1">
    <property type="nucleotide sequence ID" value="NZ_CP022437.1"/>
</dbReference>
<proteinExistence type="predicted"/>
<protein>
    <submittedName>
        <fullName evidence="2">Uncharacterized protein</fullName>
    </submittedName>
</protein>
<keyword evidence="3" id="KW-1185">Reference proteome</keyword>
<evidence type="ECO:0000256" key="1">
    <source>
        <dbReference type="SAM" id="MobiDB-lite"/>
    </source>
</evidence>
<organism evidence="2 3">
    <name type="scientific">Virgibacillus necropolis</name>
    <dbReference type="NCBI Taxonomy" id="163877"/>
    <lineage>
        <taxon>Bacteria</taxon>
        <taxon>Bacillati</taxon>
        <taxon>Bacillota</taxon>
        <taxon>Bacilli</taxon>
        <taxon>Bacillales</taxon>
        <taxon>Bacillaceae</taxon>
        <taxon>Virgibacillus</taxon>
    </lineage>
</organism>
<gene>
    <name evidence="2" type="ORF">CFK40_09935</name>
</gene>
<accession>A0A221MCK5</accession>
<reference evidence="2 3" key="1">
    <citation type="journal article" date="2003" name="Int. J. Syst. Evol. Microbiol.">
        <title>Virgibacillus carmonensis sp. nov., Virgibacillus necropolis sp. nov. and Virgibacillus picturae sp. nov., three novel species isolated from deteriorated mural paintings, transfer of the species of the genus salibacillus to Virgibacillus, as Virgibacillus marismortui comb. nov. and Virgibacillus salexigens comb. nov., and emended description of the genus Virgibacillus.</title>
        <authorList>
            <person name="Heyrman J."/>
            <person name="Logan N.A."/>
            <person name="Busse H.J."/>
            <person name="Balcaen A."/>
            <person name="Lebbe L."/>
            <person name="Rodriguez-Diaz M."/>
            <person name="Swings J."/>
            <person name="De Vos P."/>
        </authorList>
    </citation>
    <scope>NUCLEOTIDE SEQUENCE [LARGE SCALE GENOMIC DNA]</scope>
    <source>
        <strain evidence="2 3">LMG 19488</strain>
    </source>
</reference>
<name>A0A221MCK5_9BACI</name>
<evidence type="ECO:0000313" key="3">
    <source>
        <dbReference type="Proteomes" id="UP000204391"/>
    </source>
</evidence>
<dbReference type="Proteomes" id="UP000204391">
    <property type="component" value="Chromosome"/>
</dbReference>